<protein>
    <submittedName>
        <fullName evidence="2">DEHA2E06138p</fullName>
    </submittedName>
</protein>
<reference evidence="2 3" key="1">
    <citation type="journal article" date="2004" name="Nature">
        <title>Genome evolution in yeasts.</title>
        <authorList>
            <consortium name="Genolevures"/>
            <person name="Dujon B."/>
            <person name="Sherman D."/>
            <person name="Fischer G."/>
            <person name="Durrens P."/>
            <person name="Casaregola S."/>
            <person name="Lafontaine I."/>
            <person name="de Montigny J."/>
            <person name="Marck C."/>
            <person name="Neuveglise C."/>
            <person name="Talla E."/>
            <person name="Goffard N."/>
            <person name="Frangeul L."/>
            <person name="Aigle M."/>
            <person name="Anthouard V."/>
            <person name="Babour A."/>
            <person name="Barbe V."/>
            <person name="Barnay S."/>
            <person name="Blanchin S."/>
            <person name="Beckerich J.M."/>
            <person name="Beyne E."/>
            <person name="Bleykasten C."/>
            <person name="Boisrame A."/>
            <person name="Boyer J."/>
            <person name="Cattolico L."/>
            <person name="Confanioleri F."/>
            <person name="de Daruvar A."/>
            <person name="Despons L."/>
            <person name="Fabre E."/>
            <person name="Fairhead C."/>
            <person name="Ferry-Dumazet H."/>
            <person name="Groppi A."/>
            <person name="Hantraye F."/>
            <person name="Hennequin C."/>
            <person name="Jauniaux N."/>
            <person name="Joyet P."/>
            <person name="Kachouri R."/>
            <person name="Kerrest A."/>
            <person name="Koszul R."/>
            <person name="Lemaire M."/>
            <person name="Lesur I."/>
            <person name="Ma L."/>
            <person name="Muller H."/>
            <person name="Nicaud J.M."/>
            <person name="Nikolski M."/>
            <person name="Oztas S."/>
            <person name="Ozier-Kalogeropoulos O."/>
            <person name="Pellenz S."/>
            <person name="Potier S."/>
            <person name="Richard G.F."/>
            <person name="Straub M.L."/>
            <person name="Suleau A."/>
            <person name="Swennene D."/>
            <person name="Tekaia F."/>
            <person name="Wesolowski-Louvel M."/>
            <person name="Westhof E."/>
            <person name="Wirth B."/>
            <person name="Zeniou-Meyer M."/>
            <person name="Zivanovic I."/>
            <person name="Bolotin-Fukuhara M."/>
            <person name="Thierry A."/>
            <person name="Bouchier C."/>
            <person name="Caudron B."/>
            <person name="Scarpelli C."/>
            <person name="Gaillardin C."/>
            <person name="Weissenbach J."/>
            <person name="Wincker P."/>
            <person name="Souciet J.L."/>
        </authorList>
    </citation>
    <scope>NUCLEOTIDE SEQUENCE [LARGE SCALE GENOMIC DNA]</scope>
    <source>
        <strain evidence="3">ATCC 36239 / CBS 767 / BCRC 21394 / JCM 1990 / NBRC 0083 / IGC 2968</strain>
    </source>
</reference>
<dbReference type="KEGG" id="dha:DEHA2E06138g"/>
<dbReference type="EMBL" id="CR382137">
    <property type="protein sequence ID" value="CAG87817.2"/>
    <property type="molecule type" value="Genomic_DNA"/>
</dbReference>
<dbReference type="OrthoDB" id="4092725at2759"/>
<organism evidence="2 3">
    <name type="scientific">Debaryomyces hansenii (strain ATCC 36239 / CBS 767 / BCRC 21394 / JCM 1990 / NBRC 0083 / IGC 2968)</name>
    <name type="common">Yeast</name>
    <name type="synonym">Torulaspora hansenii</name>
    <dbReference type="NCBI Taxonomy" id="284592"/>
    <lineage>
        <taxon>Eukaryota</taxon>
        <taxon>Fungi</taxon>
        <taxon>Dikarya</taxon>
        <taxon>Ascomycota</taxon>
        <taxon>Saccharomycotina</taxon>
        <taxon>Pichiomycetes</taxon>
        <taxon>Debaryomycetaceae</taxon>
        <taxon>Debaryomyces</taxon>
    </lineage>
</organism>
<dbReference type="RefSeq" id="XP_459590.2">
    <property type="nucleotide sequence ID" value="XM_459590.1"/>
</dbReference>
<dbReference type="eggNOG" id="ENOG502T02G">
    <property type="taxonomic scope" value="Eukaryota"/>
</dbReference>
<keyword evidence="1" id="KW-0472">Membrane</keyword>
<accession>Q6BQD0</accession>
<proteinExistence type="predicted"/>
<keyword evidence="1" id="KW-0812">Transmembrane</keyword>
<dbReference type="AlphaFoldDB" id="Q6BQD0"/>
<evidence type="ECO:0000256" key="1">
    <source>
        <dbReference type="SAM" id="Phobius"/>
    </source>
</evidence>
<dbReference type="VEuPathDB" id="FungiDB:DEHA2E06138g"/>
<dbReference type="Proteomes" id="UP000000599">
    <property type="component" value="Chromosome E"/>
</dbReference>
<dbReference type="HOGENOM" id="CLU_707925_0_0_1"/>
<evidence type="ECO:0000313" key="3">
    <source>
        <dbReference type="Proteomes" id="UP000000599"/>
    </source>
</evidence>
<feature type="transmembrane region" description="Helical" evidence="1">
    <location>
        <begin position="12"/>
        <end position="30"/>
    </location>
</feature>
<dbReference type="OMA" id="YILELTH"/>
<sequence length="390" mass="44203">MNLETNYYNSTFLYFIICLVGVLFPLVSLFKYNSSLSIEELQRMKSFIIDDLAITIPISVRFGDKGFNFPDLVDATQVELDYELRKTVNNSWRFKLINELASNWTSSNDGQYILELTHSDDNFVIVEPNMCKAQVHYSQGSVHANDLPFFMTQATLEHLMSAEIELLGLLKSPEKALDIPFIDARIIIIGSKSRHYADIFEENLMPLNSFATEVSGLSNVTVTVTALESLTEDDNILNSSSSLYYLYSDIHNEAFISNETNFPNRISYIYNDSVTSDDATYFISKVTDDLKGSIGLPKNPTNNLAIRVHAMKRYLTLKGLIESIDHLTTATIGDNNNSSGQIEKLVSNLNPIIDCLHKNESKHDWNNLLAWSRYFKETSSQLLQDSHLLI</sequence>
<name>Q6BQD0_DEBHA</name>
<dbReference type="InParanoid" id="Q6BQD0"/>
<keyword evidence="1" id="KW-1133">Transmembrane helix</keyword>
<gene>
    <name evidence="2" type="ordered locus">DEHA2E06138g</name>
</gene>
<dbReference type="GeneID" id="2902649"/>
<keyword evidence="3" id="KW-1185">Reference proteome</keyword>
<evidence type="ECO:0000313" key="2">
    <source>
        <dbReference type="EMBL" id="CAG87817.2"/>
    </source>
</evidence>
<dbReference type="STRING" id="284592.Q6BQD0"/>